<evidence type="ECO:0000313" key="2">
    <source>
        <dbReference type="EMBL" id="CAJ1966052.1"/>
    </source>
</evidence>
<dbReference type="AlphaFoldDB" id="A0AAD2G870"/>
<dbReference type="EMBL" id="CAKOGP040002247">
    <property type="protein sequence ID" value="CAJ1966052.1"/>
    <property type="molecule type" value="Genomic_DNA"/>
</dbReference>
<sequence length="296" mass="33047">MPPIVQDSVISDVMFEADFGNSDNWTHFNNDGNAFRSDFKSVSSSPNTTDTSRTWSASSDSSEEPAASSPLHHGASTSNSRSNSSPMRQLMSEQEEEQVQHLVNVMRKEYKDVNTEAAQRKMVNRLSRLKIRSKKQDFAVQELSFQDSIDDRVSSIVVNKTQQKATIVAEEPTFQAPEAPKKQEVFDQLNLSRELEDDVSGKPISFLNTSGDDTYTFGDDDTLTLSLGETEASEYERAERVDAIKESVMDILMCSVCTNPMSILTGNYNGHNDSINISNDDIHLSVDRSHDDDIEI</sequence>
<name>A0AAD2G870_9STRA</name>
<keyword evidence="3" id="KW-1185">Reference proteome</keyword>
<gene>
    <name evidence="2" type="ORF">CYCCA115_LOCUS21636</name>
</gene>
<evidence type="ECO:0000256" key="1">
    <source>
        <dbReference type="SAM" id="MobiDB-lite"/>
    </source>
</evidence>
<organism evidence="2 3">
    <name type="scientific">Cylindrotheca closterium</name>
    <dbReference type="NCBI Taxonomy" id="2856"/>
    <lineage>
        <taxon>Eukaryota</taxon>
        <taxon>Sar</taxon>
        <taxon>Stramenopiles</taxon>
        <taxon>Ochrophyta</taxon>
        <taxon>Bacillariophyta</taxon>
        <taxon>Bacillariophyceae</taxon>
        <taxon>Bacillariophycidae</taxon>
        <taxon>Bacillariales</taxon>
        <taxon>Bacillariaceae</taxon>
        <taxon>Cylindrotheca</taxon>
    </lineage>
</organism>
<feature type="compositionally biased region" description="Low complexity" evidence="1">
    <location>
        <begin position="48"/>
        <end position="85"/>
    </location>
</feature>
<reference evidence="2" key="1">
    <citation type="submission" date="2023-08" db="EMBL/GenBank/DDBJ databases">
        <authorList>
            <person name="Audoor S."/>
            <person name="Bilcke G."/>
        </authorList>
    </citation>
    <scope>NUCLEOTIDE SEQUENCE</scope>
</reference>
<proteinExistence type="predicted"/>
<dbReference type="Proteomes" id="UP001295423">
    <property type="component" value="Unassembled WGS sequence"/>
</dbReference>
<feature type="region of interest" description="Disordered" evidence="1">
    <location>
        <begin position="37"/>
        <end position="97"/>
    </location>
</feature>
<evidence type="ECO:0000313" key="3">
    <source>
        <dbReference type="Proteomes" id="UP001295423"/>
    </source>
</evidence>
<protein>
    <submittedName>
        <fullName evidence="2">Uncharacterized protein</fullName>
    </submittedName>
</protein>
<comment type="caution">
    <text evidence="2">The sequence shown here is derived from an EMBL/GenBank/DDBJ whole genome shotgun (WGS) entry which is preliminary data.</text>
</comment>
<accession>A0AAD2G870</accession>